<feature type="transmembrane region" description="Helical" evidence="1">
    <location>
        <begin position="38"/>
        <end position="60"/>
    </location>
</feature>
<organism evidence="2">
    <name type="scientific">anaerobic digester metagenome</name>
    <dbReference type="NCBI Taxonomy" id="1263854"/>
    <lineage>
        <taxon>unclassified sequences</taxon>
        <taxon>metagenomes</taxon>
        <taxon>ecological metagenomes</taxon>
    </lineage>
</organism>
<dbReference type="EMBL" id="CAADRN010000075">
    <property type="protein sequence ID" value="VFU12310.1"/>
    <property type="molecule type" value="Genomic_DNA"/>
</dbReference>
<proteinExistence type="predicted"/>
<protein>
    <submittedName>
        <fullName evidence="2">TRAP-type C4-dicarboxylate transport system, small permease component</fullName>
    </submittedName>
</protein>
<keyword evidence="1" id="KW-0812">Transmembrane</keyword>
<evidence type="ECO:0000313" key="2">
    <source>
        <dbReference type="EMBL" id="VFU12310.1"/>
    </source>
</evidence>
<gene>
    <name evidence="2" type="ORF">SCFA_1660010</name>
</gene>
<keyword evidence="1" id="KW-1133">Transmembrane helix</keyword>
<evidence type="ECO:0000256" key="1">
    <source>
        <dbReference type="SAM" id="Phobius"/>
    </source>
</evidence>
<accession>A0A485LY70</accession>
<dbReference type="AlphaFoldDB" id="A0A485LY70"/>
<name>A0A485LY70_9ZZZZ</name>
<sequence length="70" mass="7829">MNLCAFVFWVLAAWHIGSYANSMVVNGVVSPTAQVPFYYFIYLIALGLLALCLVLLVRTIESIKKAVLHR</sequence>
<keyword evidence="1" id="KW-0472">Membrane</keyword>
<reference evidence="2" key="1">
    <citation type="submission" date="2019-03" db="EMBL/GenBank/DDBJ databases">
        <authorList>
            <person name="Hao L."/>
        </authorList>
    </citation>
    <scope>NUCLEOTIDE SEQUENCE</scope>
</reference>